<feature type="transmembrane region" description="Helical" evidence="2">
    <location>
        <begin position="717"/>
        <end position="738"/>
    </location>
</feature>
<reference evidence="4 5" key="1">
    <citation type="submission" date="2019-07" db="EMBL/GenBank/DDBJ databases">
        <title>The draft genome sequence of Aquimarina algiphila M91.</title>
        <authorList>
            <person name="Meng X."/>
        </authorList>
    </citation>
    <scope>NUCLEOTIDE SEQUENCE [LARGE SCALE GENOMIC DNA]</scope>
    <source>
        <strain evidence="4 5">M91</strain>
    </source>
</reference>
<keyword evidence="2" id="KW-0472">Membrane</keyword>
<dbReference type="SUPFAM" id="SSF46894">
    <property type="entry name" value="C-terminal effector domain of the bipartite response regulators"/>
    <property type="match status" value="1"/>
</dbReference>
<sequence length="918" mass="107040">MRIFIYCITLLCFVIPEVIAQKLIPPIYNYEIFEYKAASQNWGMDVSENGELFVANNAGLLLFNGEQWTLYKLPNKTIVRSVCIMKDKIFTGSYEEFGYWKKNKIGQYEYFSLTNLIKNHEFASEEFWQILPYQNTIIFRSFSGIYIYKDNKITVIDPDFIVTDITLLNNKVIVASDNKGLFELINNELVAIQNQELLNHKIIIDMVSYQNGLLIGTKLNGCYFYLNGQTTIWDNAINKELKKHQLNKIQKVSPNSIAFGTIKNGIYLYDTTAKTIDQLNKEIGLQNNTVLSLSTFRNQLWIGLDQGIDRVLLDSSIKYYTDNSGTIGTVYDIANYQDIVYLGSNTGIYYLDHDQLQFIEGSQGHVWDMEILDGQLFCGHNTGTFIVNKNTLEKVSSFSGGYQFIKVPEQKTTFLQGIYTGIAKYHKLEDNSWRVTRVEGINFPVKQLFFENPSTIWAAHPYKGFYRIQLNHDYRAVLDIKEFQTDANAKDYNVKLYNIKNQIIFQSKGKWYKYDPILDKIVLFKEFNNYSNKELIHYDEKHFWFIDNENTKQIFYTDLKKDSLAISENQLSRRLIPDAENSVQLSDSINFLTLSNGFSKINFSKLKSNLGKIKIPKPNLYYFKDTKKNYPLHIDILEIPYSNSKDLKIQVSTPSMVQSKYYYELIGSTQQSSYTNDGNIHFQNLSHGNYELNVYTVGINNKKSLPKNITFKIAPPWYLSKLSILGYILSFFLIIFLIRMYNKQKLKRKQNELRKHLEREQKEKIAQLEKDKLTKEIKQKQKELASTTMNIAKKNQIILELKSVLLVNKGKLSSQQSYKAILRKTNDAINNNEDWKRFEISFKELHEDFFDTLLNNYPDLTPKDLKLCAYLKMNLSSKEIAPLMAITIRGVEIHRYRLRKKLKINSSKNLSNFLITFK</sequence>
<evidence type="ECO:0000256" key="1">
    <source>
        <dbReference type="SAM" id="Coils"/>
    </source>
</evidence>
<dbReference type="InterPro" id="IPR011047">
    <property type="entry name" value="Quinoprotein_ADH-like_sf"/>
</dbReference>
<dbReference type="InterPro" id="IPR013783">
    <property type="entry name" value="Ig-like_fold"/>
</dbReference>
<keyword evidence="5" id="KW-1185">Reference proteome</keyword>
<evidence type="ECO:0000256" key="2">
    <source>
        <dbReference type="SAM" id="Phobius"/>
    </source>
</evidence>
<dbReference type="Gene3D" id="2.130.10.10">
    <property type="entry name" value="YVTN repeat-like/Quinoprotein amine dehydrogenase"/>
    <property type="match status" value="1"/>
</dbReference>
<feature type="coiled-coil region" evidence="1">
    <location>
        <begin position="743"/>
        <end position="790"/>
    </location>
</feature>
<evidence type="ECO:0000259" key="3">
    <source>
        <dbReference type="SMART" id="SM00421"/>
    </source>
</evidence>
<evidence type="ECO:0000313" key="5">
    <source>
        <dbReference type="Proteomes" id="UP000318833"/>
    </source>
</evidence>
<keyword evidence="2" id="KW-0812">Transmembrane</keyword>
<organism evidence="4 5">
    <name type="scientific">Aquimarina algiphila</name>
    <dbReference type="NCBI Taxonomy" id="2047982"/>
    <lineage>
        <taxon>Bacteria</taxon>
        <taxon>Pseudomonadati</taxon>
        <taxon>Bacteroidota</taxon>
        <taxon>Flavobacteriia</taxon>
        <taxon>Flavobacteriales</taxon>
        <taxon>Flavobacteriaceae</taxon>
        <taxon>Aquimarina</taxon>
    </lineage>
</organism>
<dbReference type="EMBL" id="VLNR01000004">
    <property type="protein sequence ID" value="TSE10833.1"/>
    <property type="molecule type" value="Genomic_DNA"/>
</dbReference>
<proteinExistence type="predicted"/>
<keyword evidence="1" id="KW-0175">Coiled coil</keyword>
<dbReference type="Gene3D" id="1.10.10.10">
    <property type="entry name" value="Winged helix-like DNA-binding domain superfamily/Winged helix DNA-binding domain"/>
    <property type="match status" value="1"/>
</dbReference>
<keyword evidence="2" id="KW-1133">Transmembrane helix</keyword>
<dbReference type="SUPFAM" id="SSF50998">
    <property type="entry name" value="Quinoprotein alcohol dehydrogenase-like"/>
    <property type="match status" value="1"/>
</dbReference>
<accession>A0A554VQL9</accession>
<dbReference type="GO" id="GO:0006355">
    <property type="term" value="P:regulation of DNA-templated transcription"/>
    <property type="evidence" value="ECO:0007669"/>
    <property type="project" value="InterPro"/>
</dbReference>
<dbReference type="InterPro" id="IPR015943">
    <property type="entry name" value="WD40/YVTN_repeat-like_dom_sf"/>
</dbReference>
<dbReference type="InterPro" id="IPR000792">
    <property type="entry name" value="Tscrpt_reg_LuxR_C"/>
</dbReference>
<dbReference type="Proteomes" id="UP000318833">
    <property type="component" value="Unassembled WGS sequence"/>
</dbReference>
<dbReference type="GO" id="GO:0003677">
    <property type="term" value="F:DNA binding"/>
    <property type="evidence" value="ECO:0007669"/>
    <property type="project" value="InterPro"/>
</dbReference>
<protein>
    <submittedName>
        <fullName evidence="4">Two component regulator three Y domain-containing protein</fullName>
    </submittedName>
</protein>
<dbReference type="InterPro" id="IPR036388">
    <property type="entry name" value="WH-like_DNA-bd_sf"/>
</dbReference>
<dbReference type="InterPro" id="IPR016032">
    <property type="entry name" value="Sig_transdc_resp-reg_C-effctor"/>
</dbReference>
<name>A0A554VQL9_9FLAO</name>
<dbReference type="Gene3D" id="2.60.40.10">
    <property type="entry name" value="Immunoglobulins"/>
    <property type="match status" value="1"/>
</dbReference>
<dbReference type="AlphaFoldDB" id="A0A554VQL9"/>
<gene>
    <name evidence="4" type="ORF">FOF46_03040</name>
</gene>
<dbReference type="OrthoDB" id="1090267at2"/>
<dbReference type="RefSeq" id="WP_143915421.1">
    <property type="nucleotide sequence ID" value="NZ_CANMIK010000005.1"/>
</dbReference>
<dbReference type="SMART" id="SM00421">
    <property type="entry name" value="HTH_LUXR"/>
    <property type="match status" value="1"/>
</dbReference>
<evidence type="ECO:0000313" key="4">
    <source>
        <dbReference type="EMBL" id="TSE10833.1"/>
    </source>
</evidence>
<feature type="domain" description="HTH luxR-type" evidence="3">
    <location>
        <begin position="857"/>
        <end position="914"/>
    </location>
</feature>
<comment type="caution">
    <text evidence="4">The sequence shown here is derived from an EMBL/GenBank/DDBJ whole genome shotgun (WGS) entry which is preliminary data.</text>
</comment>